<dbReference type="OrthoDB" id="630188at2759"/>
<evidence type="ECO:0000313" key="10">
    <source>
        <dbReference type="EMBL" id="KAJ4981620.1"/>
    </source>
</evidence>
<evidence type="ECO:0000259" key="9">
    <source>
        <dbReference type="Pfam" id="PF14416"/>
    </source>
</evidence>
<accession>A0A9Q0L3J8</accession>
<keyword evidence="7" id="KW-0732">Signal</keyword>
<sequence>MGFGFQNFYSFLTILILISSCLHHIAAKSLHIRQRHGSKAKGCNLYQGSWVKDSSPLYDTSSCPFIDKMFDCQKNGRPDKLYLNYRWKPTSCDLPRFNGKDFLRRFQGKKILFVGDSLTNNQWQSLICMLHSSVPQAKYNLKLNDPFSTCTFPDYGLSLMFNHNNLLVDIVNESVGRVLKLNSITNGDSWKNVDVLIVNTWHWWFYTGSLQPFDYIQDGNNRYKDMDRMVAYEKGLNTWAKWVESNINPAKTKVIFRGITSFHYDGREWDQPNETCKGKTQPVRGSRYPGGPLPAGAVVKRVLSKMSKPVELQDVMTLSQLRIDGHPSLYGINGVDCTHWCLAGVPDTWNQLLYASFVLGQ</sequence>
<evidence type="ECO:0008006" key="12">
    <source>
        <dbReference type="Google" id="ProtNLM"/>
    </source>
</evidence>
<dbReference type="Proteomes" id="UP001141806">
    <property type="component" value="Unassembled WGS sequence"/>
</dbReference>
<dbReference type="PANTHER" id="PTHR32285">
    <property type="entry name" value="PROTEIN TRICHOME BIREFRINGENCE-LIKE 9-RELATED"/>
    <property type="match status" value="1"/>
</dbReference>
<comment type="similarity">
    <text evidence="2">Belongs to the PC-esterase family. TBL subfamily.</text>
</comment>
<dbReference type="PANTHER" id="PTHR32285:SF42">
    <property type="entry name" value="PROTEIN TRICHOME BIREFRINGENCE-LIKE 37"/>
    <property type="match status" value="1"/>
</dbReference>
<evidence type="ECO:0000256" key="1">
    <source>
        <dbReference type="ARBA" id="ARBA00004167"/>
    </source>
</evidence>
<comment type="caution">
    <text evidence="10">The sequence shown here is derived from an EMBL/GenBank/DDBJ whole genome shotgun (WGS) entry which is preliminary data.</text>
</comment>
<dbReference type="GO" id="GO:0016413">
    <property type="term" value="F:O-acetyltransferase activity"/>
    <property type="evidence" value="ECO:0007669"/>
    <property type="project" value="InterPro"/>
</dbReference>
<feature type="domain" description="Trichome birefringence-like N-terminal" evidence="9">
    <location>
        <begin position="42"/>
        <end position="93"/>
    </location>
</feature>
<dbReference type="Pfam" id="PF14416">
    <property type="entry name" value="PMR5N"/>
    <property type="match status" value="1"/>
</dbReference>
<proteinExistence type="inferred from homology"/>
<dbReference type="GO" id="GO:0005794">
    <property type="term" value="C:Golgi apparatus"/>
    <property type="evidence" value="ECO:0007669"/>
    <property type="project" value="TreeGrafter"/>
</dbReference>
<evidence type="ECO:0000259" key="8">
    <source>
        <dbReference type="Pfam" id="PF13839"/>
    </source>
</evidence>
<comment type="subcellular location">
    <subcellularLocation>
        <location evidence="1">Membrane</location>
        <topology evidence="1">Single-pass membrane protein</topology>
    </subcellularLocation>
</comment>
<organism evidence="10 11">
    <name type="scientific">Protea cynaroides</name>
    <dbReference type="NCBI Taxonomy" id="273540"/>
    <lineage>
        <taxon>Eukaryota</taxon>
        <taxon>Viridiplantae</taxon>
        <taxon>Streptophyta</taxon>
        <taxon>Embryophyta</taxon>
        <taxon>Tracheophyta</taxon>
        <taxon>Spermatophyta</taxon>
        <taxon>Magnoliopsida</taxon>
        <taxon>Proteales</taxon>
        <taxon>Proteaceae</taxon>
        <taxon>Protea</taxon>
    </lineage>
</organism>
<evidence type="ECO:0000256" key="7">
    <source>
        <dbReference type="SAM" id="SignalP"/>
    </source>
</evidence>
<evidence type="ECO:0000256" key="5">
    <source>
        <dbReference type="ARBA" id="ARBA00022989"/>
    </source>
</evidence>
<evidence type="ECO:0000256" key="2">
    <source>
        <dbReference type="ARBA" id="ARBA00007727"/>
    </source>
</evidence>
<dbReference type="EMBL" id="JAMYWD010000001">
    <property type="protein sequence ID" value="KAJ4981620.1"/>
    <property type="molecule type" value="Genomic_DNA"/>
</dbReference>
<feature type="chain" id="PRO_5040380532" description="Trichome birefringence-like N-terminal domain-containing protein" evidence="7">
    <location>
        <begin position="28"/>
        <end position="361"/>
    </location>
</feature>
<dbReference type="Pfam" id="PF13839">
    <property type="entry name" value="PC-Esterase"/>
    <property type="match status" value="1"/>
</dbReference>
<feature type="signal peptide" evidence="7">
    <location>
        <begin position="1"/>
        <end position="27"/>
    </location>
</feature>
<gene>
    <name evidence="10" type="ORF">NE237_032457</name>
</gene>
<dbReference type="AlphaFoldDB" id="A0A9Q0L3J8"/>
<dbReference type="GO" id="GO:0016020">
    <property type="term" value="C:membrane"/>
    <property type="evidence" value="ECO:0007669"/>
    <property type="project" value="UniProtKB-SubCell"/>
</dbReference>
<keyword evidence="4" id="KW-0735">Signal-anchor</keyword>
<dbReference type="InterPro" id="IPR029962">
    <property type="entry name" value="TBL"/>
</dbReference>
<dbReference type="InterPro" id="IPR025846">
    <property type="entry name" value="TBL_N"/>
</dbReference>
<reference evidence="10" key="1">
    <citation type="journal article" date="2023" name="Plant J.">
        <title>The genome of the king protea, Protea cynaroides.</title>
        <authorList>
            <person name="Chang J."/>
            <person name="Duong T.A."/>
            <person name="Schoeman C."/>
            <person name="Ma X."/>
            <person name="Roodt D."/>
            <person name="Barker N."/>
            <person name="Li Z."/>
            <person name="Van de Peer Y."/>
            <person name="Mizrachi E."/>
        </authorList>
    </citation>
    <scope>NUCLEOTIDE SEQUENCE</scope>
    <source>
        <tissue evidence="10">Young leaves</tissue>
    </source>
</reference>
<keyword evidence="11" id="KW-1185">Reference proteome</keyword>
<keyword evidence="3" id="KW-0812">Transmembrane</keyword>
<evidence type="ECO:0000313" key="11">
    <source>
        <dbReference type="Proteomes" id="UP001141806"/>
    </source>
</evidence>
<name>A0A9Q0L3J8_9MAGN</name>
<evidence type="ECO:0000256" key="3">
    <source>
        <dbReference type="ARBA" id="ARBA00022692"/>
    </source>
</evidence>
<evidence type="ECO:0000256" key="6">
    <source>
        <dbReference type="ARBA" id="ARBA00023136"/>
    </source>
</evidence>
<keyword evidence="5" id="KW-1133">Transmembrane helix</keyword>
<evidence type="ECO:0000256" key="4">
    <source>
        <dbReference type="ARBA" id="ARBA00022968"/>
    </source>
</evidence>
<feature type="domain" description="Trichome birefringence-like C-terminal" evidence="8">
    <location>
        <begin position="94"/>
        <end position="355"/>
    </location>
</feature>
<keyword evidence="6" id="KW-0472">Membrane</keyword>
<dbReference type="InterPro" id="IPR026057">
    <property type="entry name" value="TBL_C"/>
</dbReference>
<protein>
    <recommendedName>
        <fullName evidence="12">Trichome birefringence-like N-terminal domain-containing protein</fullName>
    </recommendedName>
</protein>